<evidence type="ECO:0000313" key="16">
    <source>
        <dbReference type="Proteomes" id="UP001056374"/>
    </source>
</evidence>
<evidence type="ECO:0000256" key="9">
    <source>
        <dbReference type="PROSITE-ProRule" id="PRU01251"/>
    </source>
</evidence>
<keyword evidence="6 11" id="KW-0175">Coiled coil</keyword>
<dbReference type="Pfam" id="PF00004">
    <property type="entry name" value="AAA"/>
    <property type="match status" value="1"/>
</dbReference>
<name>A0ABY4Z6R3_9ACTN</name>
<dbReference type="GO" id="GO:0008233">
    <property type="term" value="F:peptidase activity"/>
    <property type="evidence" value="ECO:0007669"/>
    <property type="project" value="UniProtKB-KW"/>
</dbReference>
<feature type="compositionally biased region" description="Polar residues" evidence="12">
    <location>
        <begin position="173"/>
        <end position="194"/>
    </location>
</feature>
<keyword evidence="7 10" id="KW-0143">Chaperone</keyword>
<evidence type="ECO:0000256" key="10">
    <source>
        <dbReference type="RuleBase" id="RU004432"/>
    </source>
</evidence>
<dbReference type="InterPro" id="IPR018368">
    <property type="entry name" value="ClpA/B_CS1"/>
</dbReference>
<evidence type="ECO:0000256" key="3">
    <source>
        <dbReference type="ARBA" id="ARBA00022741"/>
    </source>
</evidence>
<evidence type="ECO:0000256" key="1">
    <source>
        <dbReference type="ARBA" id="ARBA00008675"/>
    </source>
</evidence>
<keyword evidence="4 10" id="KW-0067">ATP-binding</keyword>
<dbReference type="GO" id="GO:0005524">
    <property type="term" value="F:ATP binding"/>
    <property type="evidence" value="ECO:0007669"/>
    <property type="project" value="UniProtKB-KW"/>
</dbReference>
<evidence type="ECO:0000256" key="2">
    <source>
        <dbReference type="ARBA" id="ARBA00022737"/>
    </source>
</evidence>
<evidence type="ECO:0000256" key="4">
    <source>
        <dbReference type="ARBA" id="ARBA00022840"/>
    </source>
</evidence>
<dbReference type="CDD" id="cd00009">
    <property type="entry name" value="AAA"/>
    <property type="match status" value="1"/>
</dbReference>
<evidence type="ECO:0000313" key="15">
    <source>
        <dbReference type="EMBL" id="USQ84258.1"/>
    </source>
</evidence>
<keyword evidence="15" id="KW-0645">Protease</keyword>
<feature type="region of interest" description="Disordered" evidence="12">
    <location>
        <begin position="77"/>
        <end position="114"/>
    </location>
</feature>
<dbReference type="RefSeq" id="WP_252548250.1">
    <property type="nucleotide sequence ID" value="NZ_CP099468.1"/>
</dbReference>
<evidence type="ECO:0000256" key="5">
    <source>
        <dbReference type="ARBA" id="ARBA00023016"/>
    </source>
</evidence>
<dbReference type="PROSITE" id="PS00871">
    <property type="entry name" value="CLPAB_2"/>
    <property type="match status" value="1"/>
</dbReference>
<evidence type="ECO:0000259" key="14">
    <source>
        <dbReference type="PROSITE" id="PS51903"/>
    </source>
</evidence>
<keyword evidence="16" id="KW-1185">Reference proteome</keyword>
<keyword evidence="5" id="KW-0346">Stress response</keyword>
<dbReference type="InterPro" id="IPR019489">
    <property type="entry name" value="Clp_ATPase_C"/>
</dbReference>
<dbReference type="PROSITE" id="PS00870">
    <property type="entry name" value="CLPAB_1"/>
    <property type="match status" value="1"/>
</dbReference>
<reference evidence="15" key="1">
    <citation type="submission" date="2022-06" db="EMBL/GenBank/DDBJ databases">
        <title>Complete genome sequence of soil microorganisms Streptomyces sp. Qhu-M197 isolated from Alpine meadows habitats on the Tibetan Plateau.</title>
        <authorList>
            <person name="Zhang B."/>
            <person name="Xiang X."/>
            <person name="Fan J."/>
        </authorList>
    </citation>
    <scope>NUCLEOTIDE SEQUENCE</scope>
    <source>
        <strain evidence="15">Qhu-M197</strain>
    </source>
</reference>
<keyword evidence="2 9" id="KW-0677">Repeat</keyword>
<dbReference type="PANTHER" id="PTHR11638:SF18">
    <property type="entry name" value="HEAT SHOCK PROTEIN 104"/>
    <property type="match status" value="1"/>
</dbReference>
<dbReference type="InterPro" id="IPR001270">
    <property type="entry name" value="ClpA/B"/>
</dbReference>
<evidence type="ECO:0000256" key="7">
    <source>
        <dbReference type="ARBA" id="ARBA00023186"/>
    </source>
</evidence>
<dbReference type="InterPro" id="IPR001943">
    <property type="entry name" value="UVR_dom"/>
</dbReference>
<dbReference type="PROSITE" id="PS51903">
    <property type="entry name" value="CLP_R"/>
    <property type="match status" value="1"/>
</dbReference>
<dbReference type="GO" id="GO:0006508">
    <property type="term" value="P:proteolysis"/>
    <property type="evidence" value="ECO:0007669"/>
    <property type="project" value="UniProtKB-KW"/>
</dbReference>
<dbReference type="Proteomes" id="UP001056374">
    <property type="component" value="Chromosome"/>
</dbReference>
<feature type="region of interest" description="Disordered" evidence="12">
    <location>
        <begin position="164"/>
        <end position="197"/>
    </location>
</feature>
<comment type="similarity">
    <text evidence="1 10">Belongs to the ClpA/ClpB family.</text>
</comment>
<evidence type="ECO:0000256" key="12">
    <source>
        <dbReference type="SAM" id="MobiDB-lite"/>
    </source>
</evidence>
<dbReference type="InterPro" id="IPR003593">
    <property type="entry name" value="AAA+_ATPase"/>
</dbReference>
<sequence length="848" mass="92329">MTSGYIGPEGDPFGEFLARFFGGPRPGPRQINIGQLLSQPARELVRGAAQYAAEHGSRDLDTEHLLRAALAAEPTRSLLSRAGADPDSLATEIDERSGPAQHPPGEVPPPTSLSLTPAAKRALLDAHDLARSRGAGYIGPEHVLSALAANPDSAAGHILNAARFTPSAGPSEPSDSMPPQTAQERQRPTSTPTLDQYGRDLTDLARKGRIDPVIGRDDEIEQTIEVLSRRGKNNPVLIGDAGVGKTAIVEGLAQRIADGDVPDVLTGRRVVALDLSGVVAGTRYRGDFEERLNAIVNEIREHSDQLIVFIDELHTVVGAGGGGEGGSMDAGNILKPALARGELHIVGATTLEEYRRIEKDAALARRFQPILVPEPSAADAIEILRGLRDRYEAHHQVRYTDEALVAAVELSDRYVTDRRLPDKAIDLIDQAGARVRLSARTKGTDVRAMERDVEQLTRDKDQAVADEEYEQATQLRDRIAELKQRIADAAGGGGVDEGQHLEVTAEAIAEVVSRLTGIPVASLTQEEKDRLLGLEQHLHERVVGQDEAVRVVSDAVLRSRAGLSSPDRPIGSFLFLGPTGVGKTELARALAEALFGSEERMVRLDMSEYQERHTVSRLVGAPPGYVGHEEAGQLTEAVRRHPYSLLLLDEVEKAHPDVFNILLQVLDDGRLTDAQGRTVDFTNTVIVMTSNLGSEAIIRRGAGIGFGAGGAEADEEARREQILRPLRDHFRPEFLNRIDEIVVFRQLSGDQLRRITDLLLDGTRRLVHSQGIAVEFSEAAVDWLAARGYQPEYGARPLRRTIQREVDNQLSRLLLDGRVQEGARVTVDVQDGRLAFRTIRDEPPAPEL</sequence>
<dbReference type="SMART" id="SM00382">
    <property type="entry name" value="AAA"/>
    <property type="match status" value="2"/>
</dbReference>
<keyword evidence="15" id="KW-0378">Hydrolase</keyword>
<dbReference type="Pfam" id="PF10431">
    <property type="entry name" value="ClpB_D2-small"/>
    <property type="match status" value="1"/>
</dbReference>
<feature type="domain" description="UVR" evidence="13">
    <location>
        <begin position="450"/>
        <end position="485"/>
    </location>
</feature>
<evidence type="ECO:0000259" key="13">
    <source>
        <dbReference type="PROSITE" id="PS50151"/>
    </source>
</evidence>
<dbReference type="InterPro" id="IPR003959">
    <property type="entry name" value="ATPase_AAA_core"/>
</dbReference>
<dbReference type="Gene3D" id="3.40.50.300">
    <property type="entry name" value="P-loop containing nucleotide triphosphate hydrolases"/>
    <property type="match status" value="2"/>
</dbReference>
<dbReference type="Pfam" id="PF07724">
    <property type="entry name" value="AAA_2"/>
    <property type="match status" value="1"/>
</dbReference>
<dbReference type="CDD" id="cd19499">
    <property type="entry name" value="RecA-like_ClpB_Hsp104-like"/>
    <property type="match status" value="1"/>
</dbReference>
<keyword evidence="3 10" id="KW-0547">Nucleotide-binding</keyword>
<dbReference type="PROSITE" id="PS50151">
    <property type="entry name" value="UVR"/>
    <property type="match status" value="1"/>
</dbReference>
<dbReference type="SUPFAM" id="SSF81923">
    <property type="entry name" value="Double Clp-N motif"/>
    <property type="match status" value="1"/>
</dbReference>
<evidence type="ECO:0000256" key="11">
    <source>
        <dbReference type="SAM" id="Coils"/>
    </source>
</evidence>
<feature type="compositionally biased region" description="Pro residues" evidence="12">
    <location>
        <begin position="101"/>
        <end position="111"/>
    </location>
</feature>
<dbReference type="Pfam" id="PF02861">
    <property type="entry name" value="Clp_N"/>
    <property type="match status" value="1"/>
</dbReference>
<dbReference type="InterPro" id="IPR027417">
    <property type="entry name" value="P-loop_NTPase"/>
</dbReference>
<dbReference type="PANTHER" id="PTHR11638">
    <property type="entry name" value="ATP-DEPENDENT CLP PROTEASE"/>
    <property type="match status" value="1"/>
</dbReference>
<protein>
    <submittedName>
        <fullName evidence="15">ATP-dependent Clp protease ATP-binding subunit</fullName>
    </submittedName>
</protein>
<dbReference type="InterPro" id="IPR041546">
    <property type="entry name" value="ClpA/ClpB_AAA_lid"/>
</dbReference>
<organism evidence="15 16">
    <name type="scientific">Streptomyces phaeoluteigriseus</name>
    <dbReference type="NCBI Taxonomy" id="114686"/>
    <lineage>
        <taxon>Bacteria</taxon>
        <taxon>Bacillati</taxon>
        <taxon>Actinomycetota</taxon>
        <taxon>Actinomycetes</taxon>
        <taxon>Kitasatosporales</taxon>
        <taxon>Streptomycetaceae</taxon>
        <taxon>Streptomyces</taxon>
        <taxon>Streptomyces aurantiacus group</taxon>
    </lineage>
</organism>
<dbReference type="Gene3D" id="4.10.860.10">
    <property type="entry name" value="UVR domain"/>
    <property type="match status" value="1"/>
</dbReference>
<dbReference type="Gene3D" id="1.10.1780.10">
    <property type="entry name" value="Clp, N-terminal domain"/>
    <property type="match status" value="1"/>
</dbReference>
<dbReference type="InterPro" id="IPR028299">
    <property type="entry name" value="ClpA/B_CS2"/>
</dbReference>
<dbReference type="EMBL" id="CP099468">
    <property type="protein sequence ID" value="USQ84258.1"/>
    <property type="molecule type" value="Genomic_DNA"/>
</dbReference>
<dbReference type="PRINTS" id="PR00300">
    <property type="entry name" value="CLPPROTEASEA"/>
</dbReference>
<comment type="subunit">
    <text evidence="8">Homohexamer. The oligomerization is ATP-dependent.</text>
</comment>
<dbReference type="InterPro" id="IPR050130">
    <property type="entry name" value="ClpA_ClpB"/>
</dbReference>
<feature type="domain" description="Clp R" evidence="14">
    <location>
        <begin position="33"/>
        <end position="180"/>
    </location>
</feature>
<dbReference type="Pfam" id="PF17871">
    <property type="entry name" value="AAA_lid_9"/>
    <property type="match status" value="1"/>
</dbReference>
<evidence type="ECO:0000256" key="6">
    <source>
        <dbReference type="ARBA" id="ARBA00023054"/>
    </source>
</evidence>
<feature type="coiled-coil region" evidence="11">
    <location>
        <begin position="446"/>
        <end position="485"/>
    </location>
</feature>
<dbReference type="SMART" id="SM01086">
    <property type="entry name" value="ClpB_D2-small"/>
    <property type="match status" value="1"/>
</dbReference>
<gene>
    <name evidence="15" type="ORF">NFX46_10900</name>
</gene>
<dbReference type="InterPro" id="IPR004176">
    <property type="entry name" value="Clp_R_N"/>
</dbReference>
<accession>A0ABY4Z6R3</accession>
<dbReference type="InterPro" id="IPR036628">
    <property type="entry name" value="Clp_N_dom_sf"/>
</dbReference>
<proteinExistence type="inferred from homology"/>
<evidence type="ECO:0000256" key="8">
    <source>
        <dbReference type="ARBA" id="ARBA00026057"/>
    </source>
</evidence>
<dbReference type="SUPFAM" id="SSF52540">
    <property type="entry name" value="P-loop containing nucleoside triphosphate hydrolases"/>
    <property type="match status" value="2"/>
</dbReference>
<dbReference type="Gene3D" id="1.10.8.60">
    <property type="match status" value="2"/>
</dbReference>